<sequence>MEKYRPAEMRNSATTSKAYLRRQLLLSEVDNVRNSLSTDIWRDGLSRPRYSGATTEVIHRDIR</sequence>
<name>A0A812RGZ4_9DINO</name>
<accession>A0A812RGZ4</accession>
<gene>
    <name evidence="1" type="ORF">SNEC2469_LOCUS11998</name>
</gene>
<evidence type="ECO:0000313" key="1">
    <source>
        <dbReference type="EMBL" id="CAE7436738.1"/>
    </source>
</evidence>
<reference evidence="1" key="1">
    <citation type="submission" date="2021-02" db="EMBL/GenBank/DDBJ databases">
        <authorList>
            <person name="Dougan E. K."/>
            <person name="Rhodes N."/>
            <person name="Thang M."/>
            <person name="Chan C."/>
        </authorList>
    </citation>
    <scope>NUCLEOTIDE SEQUENCE</scope>
</reference>
<protein>
    <submittedName>
        <fullName evidence="1">Uncharacterized protein</fullName>
    </submittedName>
</protein>
<dbReference type="OrthoDB" id="10373543at2759"/>
<organism evidence="1 2">
    <name type="scientific">Symbiodinium necroappetens</name>
    <dbReference type="NCBI Taxonomy" id="1628268"/>
    <lineage>
        <taxon>Eukaryota</taxon>
        <taxon>Sar</taxon>
        <taxon>Alveolata</taxon>
        <taxon>Dinophyceae</taxon>
        <taxon>Suessiales</taxon>
        <taxon>Symbiodiniaceae</taxon>
        <taxon>Symbiodinium</taxon>
    </lineage>
</organism>
<dbReference type="AlphaFoldDB" id="A0A812RGZ4"/>
<dbReference type="Proteomes" id="UP000601435">
    <property type="component" value="Unassembled WGS sequence"/>
</dbReference>
<comment type="caution">
    <text evidence="1">The sequence shown here is derived from an EMBL/GenBank/DDBJ whole genome shotgun (WGS) entry which is preliminary data.</text>
</comment>
<keyword evidence="2" id="KW-1185">Reference proteome</keyword>
<dbReference type="EMBL" id="CAJNJA010019019">
    <property type="protein sequence ID" value="CAE7436738.1"/>
    <property type="molecule type" value="Genomic_DNA"/>
</dbReference>
<evidence type="ECO:0000313" key="2">
    <source>
        <dbReference type="Proteomes" id="UP000601435"/>
    </source>
</evidence>
<proteinExistence type="predicted"/>